<dbReference type="SUPFAM" id="SSF54909">
    <property type="entry name" value="Dimeric alpha+beta barrel"/>
    <property type="match status" value="1"/>
</dbReference>
<evidence type="ECO:0008006" key="2">
    <source>
        <dbReference type="Google" id="ProtNLM"/>
    </source>
</evidence>
<gene>
    <name evidence="1" type="ORF">METZ01_LOCUS190785</name>
</gene>
<proteinExistence type="predicted"/>
<dbReference type="EMBL" id="UINC01039445">
    <property type="protein sequence ID" value="SVB37931.1"/>
    <property type="molecule type" value="Genomic_DNA"/>
</dbReference>
<dbReference type="InterPro" id="IPR011008">
    <property type="entry name" value="Dimeric_a/b-barrel"/>
</dbReference>
<name>A0A382DJP6_9ZZZZ</name>
<dbReference type="AlphaFoldDB" id="A0A382DJP6"/>
<accession>A0A382DJP6</accession>
<sequence>MAQQARYLFTASMDVDPDKEALFNEVYDTEHVPLLSQVPGVIAVQRLIREPCTLSIGGELREIDPEGEARYGATYEIESPAVLKSPEWAAAVEQGRWPSEVRPYTHNRRHVLYRIMAGDS</sequence>
<reference evidence="1" key="1">
    <citation type="submission" date="2018-05" db="EMBL/GenBank/DDBJ databases">
        <authorList>
            <person name="Lanie J.A."/>
            <person name="Ng W.-L."/>
            <person name="Kazmierczak K.M."/>
            <person name="Andrzejewski T.M."/>
            <person name="Davidsen T.M."/>
            <person name="Wayne K.J."/>
            <person name="Tettelin H."/>
            <person name="Glass J.I."/>
            <person name="Rusch D."/>
            <person name="Podicherti R."/>
            <person name="Tsui H.-C.T."/>
            <person name="Winkler M.E."/>
        </authorList>
    </citation>
    <scope>NUCLEOTIDE SEQUENCE</scope>
</reference>
<organism evidence="1">
    <name type="scientific">marine metagenome</name>
    <dbReference type="NCBI Taxonomy" id="408172"/>
    <lineage>
        <taxon>unclassified sequences</taxon>
        <taxon>metagenomes</taxon>
        <taxon>ecological metagenomes</taxon>
    </lineage>
</organism>
<protein>
    <recommendedName>
        <fullName evidence="2">YCII-related domain-containing protein</fullName>
    </recommendedName>
</protein>
<evidence type="ECO:0000313" key="1">
    <source>
        <dbReference type="EMBL" id="SVB37931.1"/>
    </source>
</evidence>